<evidence type="ECO:0000256" key="4">
    <source>
        <dbReference type="ARBA" id="ARBA00021095"/>
    </source>
</evidence>
<keyword evidence="11 16" id="KW-0520">NAD</keyword>
<comment type="catalytic activity">
    <reaction evidence="15 16">
        <text>a ubiquinone + NADH + 5 H(+)(in) = a ubiquinol + NAD(+) + 4 H(+)(out)</text>
        <dbReference type="Rhea" id="RHEA:29091"/>
        <dbReference type="Rhea" id="RHEA-COMP:9565"/>
        <dbReference type="Rhea" id="RHEA-COMP:9566"/>
        <dbReference type="ChEBI" id="CHEBI:15378"/>
        <dbReference type="ChEBI" id="CHEBI:16389"/>
        <dbReference type="ChEBI" id="CHEBI:17976"/>
        <dbReference type="ChEBI" id="CHEBI:57540"/>
        <dbReference type="ChEBI" id="CHEBI:57945"/>
        <dbReference type="EC" id="7.1.1.2"/>
    </reaction>
</comment>
<evidence type="ECO:0000256" key="3">
    <source>
        <dbReference type="ARBA" id="ARBA00012944"/>
    </source>
</evidence>
<gene>
    <name evidence="17" type="primary">ND6</name>
</gene>
<dbReference type="AlphaFoldDB" id="K4EJE9"/>
<dbReference type="PANTHER" id="PTHR11435:SF1">
    <property type="entry name" value="NADH-UBIQUINONE OXIDOREDUCTASE CHAIN 6"/>
    <property type="match status" value="1"/>
</dbReference>
<comment type="function">
    <text evidence="16">Core subunit of the mitochondrial membrane respiratory chain NADH dehydrogenase (Complex I) which catalyzes electron transfer from NADH through the respiratory chain, using ubiquinone as an electron acceptor. Essential for the catalytic activity and assembly of complex I.</text>
</comment>
<keyword evidence="9 16" id="KW-0249">Electron transport</keyword>
<evidence type="ECO:0000256" key="8">
    <source>
        <dbReference type="ARBA" id="ARBA00022967"/>
    </source>
</evidence>
<comment type="subcellular location">
    <subcellularLocation>
        <location evidence="1 16">Mitochondrion membrane</location>
        <topology evidence="1 16">Multi-pass membrane protein</topology>
    </subcellularLocation>
</comment>
<keyword evidence="10 16" id="KW-1133">Transmembrane helix</keyword>
<keyword evidence="5 16" id="KW-0813">Transport</keyword>
<keyword evidence="14 16" id="KW-0472">Membrane</keyword>
<feature type="transmembrane region" description="Helical" evidence="16">
    <location>
        <begin position="87"/>
        <end position="106"/>
    </location>
</feature>
<dbReference type="GO" id="GO:0031966">
    <property type="term" value="C:mitochondrial membrane"/>
    <property type="evidence" value="ECO:0007669"/>
    <property type="project" value="UniProtKB-SubCell"/>
</dbReference>
<feature type="transmembrane region" description="Helical" evidence="16">
    <location>
        <begin position="51"/>
        <end position="75"/>
    </location>
</feature>
<evidence type="ECO:0000256" key="5">
    <source>
        <dbReference type="ARBA" id="ARBA00022448"/>
    </source>
</evidence>
<name>K4EJE9_PODUN</name>
<keyword evidence="13 16" id="KW-0496">Mitochondrion</keyword>
<proteinExistence type="inferred from homology"/>
<evidence type="ECO:0000256" key="1">
    <source>
        <dbReference type="ARBA" id="ARBA00004225"/>
    </source>
</evidence>
<dbReference type="InterPro" id="IPR050269">
    <property type="entry name" value="ComplexI_Subunit6"/>
</dbReference>
<evidence type="ECO:0000256" key="13">
    <source>
        <dbReference type="ARBA" id="ARBA00023128"/>
    </source>
</evidence>
<evidence type="ECO:0000256" key="2">
    <source>
        <dbReference type="ARBA" id="ARBA00005698"/>
    </source>
</evidence>
<evidence type="ECO:0000256" key="11">
    <source>
        <dbReference type="ARBA" id="ARBA00023027"/>
    </source>
</evidence>
<evidence type="ECO:0000256" key="14">
    <source>
        <dbReference type="ARBA" id="ARBA00023136"/>
    </source>
</evidence>
<dbReference type="InterPro" id="IPR001457">
    <property type="entry name" value="NADH_UbQ/plastoQ_OxRdtase_su6"/>
</dbReference>
<sequence>MMYVSMLLGLGFVFWVIGVSSNVSVYYGVVNLVFAAVMGCGVIVWKGGSFLSLVLFLIYLGGMLVIFSYSATLVLEPFPAALANWEGAVHVLNYVLLIGVLLLIGWDLWGIEGFGEGTVDSDGLSVVRVDFMGLSLLYSGGWGVLFAAGIGLLLTFFIVLVLVRGLYSVTCRAI</sequence>
<keyword evidence="7 16" id="KW-0812">Transmembrane</keyword>
<dbReference type="GO" id="GO:0008137">
    <property type="term" value="F:NADH dehydrogenase (ubiquinone) activity"/>
    <property type="evidence" value="ECO:0007669"/>
    <property type="project" value="UniProtKB-UniRule"/>
</dbReference>
<dbReference type="PANTHER" id="PTHR11435">
    <property type="entry name" value="NADH UBIQUINONE OXIDOREDUCTASE SUBUNIT ND6"/>
    <property type="match status" value="1"/>
</dbReference>
<protein>
    <recommendedName>
        <fullName evidence="4 16">NADH-ubiquinone oxidoreductase chain 6</fullName>
        <ecNumber evidence="3 16">7.1.1.2</ecNumber>
    </recommendedName>
</protein>
<evidence type="ECO:0000313" key="17">
    <source>
        <dbReference type="EMBL" id="AEF33999.1"/>
    </source>
</evidence>
<reference evidence="17" key="1">
    <citation type="submission" date="2011-04" db="EMBL/GenBank/DDBJ databases">
        <title>The complete mitochondrial genome sequence of Podocnemis unifilis.</title>
        <authorList>
            <person name="Nie L."/>
            <person name="Wang L."/>
        </authorList>
    </citation>
    <scope>NUCLEOTIDE SEQUENCE</scope>
</reference>
<evidence type="ECO:0000256" key="7">
    <source>
        <dbReference type="ARBA" id="ARBA00022692"/>
    </source>
</evidence>
<keyword evidence="6 16" id="KW-0679">Respiratory chain</keyword>
<evidence type="ECO:0000256" key="15">
    <source>
        <dbReference type="ARBA" id="ARBA00049551"/>
    </source>
</evidence>
<keyword evidence="12 16" id="KW-0830">Ubiquinone</keyword>
<evidence type="ECO:0000256" key="10">
    <source>
        <dbReference type="ARBA" id="ARBA00022989"/>
    </source>
</evidence>
<keyword evidence="8 16" id="KW-1278">Translocase</keyword>
<feature type="transmembrane region" description="Helical" evidence="16">
    <location>
        <begin position="142"/>
        <end position="163"/>
    </location>
</feature>
<dbReference type="EC" id="7.1.1.2" evidence="3 16"/>
<evidence type="ECO:0000256" key="9">
    <source>
        <dbReference type="ARBA" id="ARBA00022982"/>
    </source>
</evidence>
<geneLocation type="mitochondrion" evidence="17"/>
<evidence type="ECO:0000256" key="16">
    <source>
        <dbReference type="RuleBase" id="RU004430"/>
    </source>
</evidence>
<dbReference type="EMBL" id="JF802204">
    <property type="protein sequence ID" value="AEF33999.1"/>
    <property type="molecule type" value="Genomic_DNA"/>
</dbReference>
<evidence type="ECO:0000256" key="12">
    <source>
        <dbReference type="ARBA" id="ARBA00023075"/>
    </source>
</evidence>
<organism evidence="17">
    <name type="scientific">Podocnemis unifilis</name>
    <name type="common">Yellow-spotted Amazon river turtle</name>
    <name type="synonym">Emys cayennensis</name>
    <dbReference type="NCBI Taxonomy" id="227871"/>
    <lineage>
        <taxon>Eukaryota</taxon>
        <taxon>Metazoa</taxon>
        <taxon>Chordata</taxon>
        <taxon>Craniata</taxon>
        <taxon>Vertebrata</taxon>
        <taxon>Euteleostomi</taxon>
        <taxon>Archelosauria</taxon>
        <taxon>Testudinata</taxon>
        <taxon>Testudines</taxon>
        <taxon>Pleurodira</taxon>
        <taxon>Podocnemididae</taxon>
        <taxon>Podocnemis</taxon>
    </lineage>
</organism>
<dbReference type="Pfam" id="PF00499">
    <property type="entry name" value="Oxidored_q3"/>
    <property type="match status" value="1"/>
</dbReference>
<accession>K4EJE9</accession>
<comment type="similarity">
    <text evidence="2 16">Belongs to the complex I subunit 6 family.</text>
</comment>
<evidence type="ECO:0000256" key="6">
    <source>
        <dbReference type="ARBA" id="ARBA00022660"/>
    </source>
</evidence>